<sequence>MNKAILITGCSTGIGYTCAHALHKKGYQVIASCRKQEDVEKLKSEGLTCIQLDVSDIESVRRAAKEAIQLSGGKLYALFNNGAYGQPGAIEDLSTEALKTQFETNFFGWHELVINILPTMRKNGEGRIVQNSSVLGFAAMKYRGAYNASKFAIEGWTDTLRLELYGTDIKIALLEPGPIETQFRQNALQAFKKWINIENSVHSQSYIEQLQRLEKEQSSKQFVLPPESCIKPLLHALESPKPKNRYRITTPTKVFAVLKRLLPSRWLDPLLRKAA</sequence>
<name>A0ABM9A2X9_9VIBR</name>
<evidence type="ECO:0000256" key="2">
    <source>
        <dbReference type="ARBA" id="ARBA00023002"/>
    </source>
</evidence>
<evidence type="ECO:0000256" key="1">
    <source>
        <dbReference type="ARBA" id="ARBA00006484"/>
    </source>
</evidence>
<dbReference type="PANTHER" id="PTHR43976:SF16">
    <property type="entry name" value="SHORT-CHAIN DEHYDROGENASE_REDUCTASE FAMILY PROTEIN"/>
    <property type="match status" value="1"/>
</dbReference>
<protein>
    <submittedName>
        <fullName evidence="3">Uncharacterized protein</fullName>
    </submittedName>
</protein>
<dbReference type="InterPro" id="IPR036291">
    <property type="entry name" value="NAD(P)-bd_dom_sf"/>
</dbReference>
<dbReference type="InterPro" id="IPR051911">
    <property type="entry name" value="SDR_oxidoreductase"/>
</dbReference>
<organism evidence="3 4">
    <name type="scientific">Vibrio marisflavi CECT 7928</name>
    <dbReference type="NCBI Taxonomy" id="634439"/>
    <lineage>
        <taxon>Bacteria</taxon>
        <taxon>Pseudomonadati</taxon>
        <taxon>Pseudomonadota</taxon>
        <taxon>Gammaproteobacteria</taxon>
        <taxon>Vibrionales</taxon>
        <taxon>Vibrionaceae</taxon>
        <taxon>Vibrio</taxon>
    </lineage>
</organism>
<dbReference type="PRINTS" id="PR00081">
    <property type="entry name" value="GDHRDH"/>
</dbReference>
<dbReference type="EMBL" id="CAKLDM010000002">
    <property type="protein sequence ID" value="CAH0539021.1"/>
    <property type="molecule type" value="Genomic_DNA"/>
</dbReference>
<dbReference type="Gene3D" id="3.40.50.720">
    <property type="entry name" value="NAD(P)-binding Rossmann-like Domain"/>
    <property type="match status" value="1"/>
</dbReference>
<dbReference type="Pfam" id="PF00106">
    <property type="entry name" value="adh_short"/>
    <property type="match status" value="1"/>
</dbReference>
<accession>A0ABM9A2X9</accession>
<dbReference type="RefSeq" id="WP_237361170.1">
    <property type="nucleotide sequence ID" value="NZ_CAKLDM010000002.1"/>
</dbReference>
<dbReference type="CDD" id="cd05374">
    <property type="entry name" value="17beta-HSD-like_SDR_c"/>
    <property type="match status" value="1"/>
</dbReference>
<evidence type="ECO:0000313" key="3">
    <source>
        <dbReference type="EMBL" id="CAH0539021.1"/>
    </source>
</evidence>
<dbReference type="InterPro" id="IPR002347">
    <property type="entry name" value="SDR_fam"/>
</dbReference>
<dbReference type="PROSITE" id="PS00061">
    <property type="entry name" value="ADH_SHORT"/>
    <property type="match status" value="1"/>
</dbReference>
<reference evidence="3" key="1">
    <citation type="submission" date="2021-11" db="EMBL/GenBank/DDBJ databases">
        <authorList>
            <person name="Rodrigo-Torres L."/>
            <person name="Arahal R. D."/>
            <person name="Lucena T."/>
        </authorList>
    </citation>
    <scope>NUCLEOTIDE SEQUENCE</scope>
    <source>
        <strain evidence="3">CECT 7928</strain>
    </source>
</reference>
<dbReference type="NCBIfam" id="NF004649">
    <property type="entry name" value="PRK05993.1"/>
    <property type="match status" value="1"/>
</dbReference>
<comment type="similarity">
    <text evidence="1">Belongs to the short-chain dehydrogenases/reductases (SDR) family.</text>
</comment>
<comment type="caution">
    <text evidence="3">The sequence shown here is derived from an EMBL/GenBank/DDBJ whole genome shotgun (WGS) entry which is preliminary data.</text>
</comment>
<gene>
    <name evidence="3" type="ORF">VMF7928_01844</name>
</gene>
<keyword evidence="4" id="KW-1185">Reference proteome</keyword>
<evidence type="ECO:0000313" key="4">
    <source>
        <dbReference type="Proteomes" id="UP000838748"/>
    </source>
</evidence>
<dbReference type="InterPro" id="IPR020904">
    <property type="entry name" value="Sc_DH/Rdtase_CS"/>
</dbReference>
<keyword evidence="2" id="KW-0560">Oxidoreductase</keyword>
<dbReference type="SUPFAM" id="SSF51735">
    <property type="entry name" value="NAD(P)-binding Rossmann-fold domains"/>
    <property type="match status" value="1"/>
</dbReference>
<dbReference type="PANTHER" id="PTHR43976">
    <property type="entry name" value="SHORT CHAIN DEHYDROGENASE"/>
    <property type="match status" value="1"/>
</dbReference>
<dbReference type="Proteomes" id="UP000838748">
    <property type="component" value="Unassembled WGS sequence"/>
</dbReference>
<proteinExistence type="inferred from homology"/>